<keyword evidence="3" id="KW-1185">Reference proteome</keyword>
<evidence type="ECO:0000313" key="2">
    <source>
        <dbReference type="EMBL" id="AKU95789.1"/>
    </source>
</evidence>
<reference evidence="2 3" key="1">
    <citation type="submission" date="2015-08" db="EMBL/GenBank/DDBJ databases">
        <authorList>
            <person name="Babu N.S."/>
            <person name="Beckwith C.J."/>
            <person name="Beseler K.G."/>
            <person name="Brison A."/>
            <person name="Carone J.V."/>
            <person name="Caskin T.P."/>
            <person name="Diamond M."/>
            <person name="Durham M.E."/>
            <person name="Foxe J.M."/>
            <person name="Go M."/>
            <person name="Henderson B.A."/>
            <person name="Jones I.B."/>
            <person name="McGettigan J.A."/>
            <person name="Micheletti S.J."/>
            <person name="Nasrallah M.E."/>
            <person name="Ortiz D."/>
            <person name="Piller C.R."/>
            <person name="Privatt S.R."/>
            <person name="Schneider S.L."/>
            <person name="Sharp S."/>
            <person name="Smith T.C."/>
            <person name="Stanton J.D."/>
            <person name="Ullery H.E."/>
            <person name="Wilson R.J."/>
            <person name="Serrano M.G."/>
            <person name="Buck G."/>
            <person name="Lee V."/>
            <person name="Wang Y."/>
            <person name="Carvalho R."/>
            <person name="Voegtly L."/>
            <person name="Shi R."/>
            <person name="Duckworth R."/>
            <person name="Johnson A."/>
            <person name="Loviza R."/>
            <person name="Walstead R."/>
            <person name="Shah Z."/>
            <person name="Kiflezghi M."/>
            <person name="Wade K."/>
            <person name="Ball S.L."/>
            <person name="Bradley K.W."/>
            <person name="Asai D.J."/>
            <person name="Bowman C.A."/>
            <person name="Russell D.A."/>
            <person name="Pope W.H."/>
            <person name="Jacobs-Sera D."/>
            <person name="Hendrix R.W."/>
            <person name="Hatfull G.F."/>
        </authorList>
    </citation>
    <scope>NUCLEOTIDE SEQUENCE [LARGE SCALE GENOMIC DNA]</scope>
    <source>
        <strain evidence="2 3">DSM 27648</strain>
    </source>
</reference>
<dbReference type="KEGG" id="llu:AKJ09_02453"/>
<evidence type="ECO:0000313" key="3">
    <source>
        <dbReference type="Proteomes" id="UP000064967"/>
    </source>
</evidence>
<dbReference type="Proteomes" id="UP000064967">
    <property type="component" value="Chromosome"/>
</dbReference>
<dbReference type="EMBL" id="CP012333">
    <property type="protein sequence ID" value="AKU95789.1"/>
    <property type="molecule type" value="Genomic_DNA"/>
</dbReference>
<name>A0A0K1PRP6_9BACT</name>
<sequence>MIAWLATPLASPLGCGAATDIDSQTEALRASCSGAAGMSSVTDGHTHDICITEQQLETLPESGVVDATTIADGHSHTVTLSQTALQRISVGQTVGVETSVALGHTHTFTLHKGPSSSSSSSSSSSGAGPGQFGY</sequence>
<proteinExistence type="predicted"/>
<accession>A0A0K1PRP6</accession>
<feature type="compositionally biased region" description="Low complexity" evidence="1">
    <location>
        <begin position="115"/>
        <end position="125"/>
    </location>
</feature>
<protein>
    <submittedName>
        <fullName evidence="2">Uncharacterized protein</fullName>
    </submittedName>
</protein>
<feature type="region of interest" description="Disordered" evidence="1">
    <location>
        <begin position="110"/>
        <end position="134"/>
    </location>
</feature>
<dbReference type="STRING" id="1391654.AKJ09_02453"/>
<organism evidence="2 3">
    <name type="scientific">Labilithrix luteola</name>
    <dbReference type="NCBI Taxonomy" id="1391654"/>
    <lineage>
        <taxon>Bacteria</taxon>
        <taxon>Pseudomonadati</taxon>
        <taxon>Myxococcota</taxon>
        <taxon>Polyangia</taxon>
        <taxon>Polyangiales</taxon>
        <taxon>Labilitrichaceae</taxon>
        <taxon>Labilithrix</taxon>
    </lineage>
</organism>
<gene>
    <name evidence="2" type="ORF">AKJ09_02453</name>
</gene>
<dbReference type="AlphaFoldDB" id="A0A0K1PRP6"/>
<evidence type="ECO:0000256" key="1">
    <source>
        <dbReference type="SAM" id="MobiDB-lite"/>
    </source>
</evidence>